<dbReference type="Pfam" id="PF06568">
    <property type="entry name" value="YjiS-like"/>
    <property type="match status" value="1"/>
</dbReference>
<accession>A0A8J7QZ01</accession>
<reference evidence="2" key="1">
    <citation type="submission" date="2021-03" db="EMBL/GenBank/DDBJ databases">
        <title>Genome sequencing and assembly of Tianweitania sediminis.</title>
        <authorList>
            <person name="Chhetri G."/>
        </authorList>
    </citation>
    <scope>NUCLEOTIDE SEQUENCE</scope>
    <source>
        <strain evidence="2">Z8</strain>
    </source>
</reference>
<evidence type="ECO:0000259" key="1">
    <source>
        <dbReference type="Pfam" id="PF06568"/>
    </source>
</evidence>
<gene>
    <name evidence="2" type="ORF">J5Y06_08020</name>
</gene>
<dbReference type="Proteomes" id="UP000666240">
    <property type="component" value="Unassembled WGS sequence"/>
</dbReference>
<proteinExistence type="predicted"/>
<feature type="domain" description="YjiS-like" evidence="1">
    <location>
        <begin position="34"/>
        <end position="61"/>
    </location>
</feature>
<evidence type="ECO:0000313" key="2">
    <source>
        <dbReference type="EMBL" id="MBP0438590.1"/>
    </source>
</evidence>
<dbReference type="RefSeq" id="WP_209334621.1">
    <property type="nucleotide sequence ID" value="NZ_JAGIYY010000002.1"/>
</dbReference>
<sequence length="94" mass="10291">MTTLTHAVLPLPAASRPAFWVRVARGSVQAFRVWNNRRAFSSLSELTDWQLTDIGVTRGDLIRAGAHGYGDPTARLSTIVSARLSLEDAARRVS</sequence>
<keyword evidence="3" id="KW-1185">Reference proteome</keyword>
<protein>
    <submittedName>
        <fullName evidence="2">DUF1127 domain-containing protein</fullName>
    </submittedName>
</protein>
<dbReference type="EMBL" id="JAGIYY010000002">
    <property type="protein sequence ID" value="MBP0438590.1"/>
    <property type="molecule type" value="Genomic_DNA"/>
</dbReference>
<organism evidence="2 3">
    <name type="scientific">Tianweitania sediminis</name>
    <dbReference type="NCBI Taxonomy" id="1502156"/>
    <lineage>
        <taxon>Bacteria</taxon>
        <taxon>Pseudomonadati</taxon>
        <taxon>Pseudomonadota</taxon>
        <taxon>Alphaproteobacteria</taxon>
        <taxon>Hyphomicrobiales</taxon>
        <taxon>Phyllobacteriaceae</taxon>
        <taxon>Tianweitania</taxon>
    </lineage>
</organism>
<comment type="caution">
    <text evidence="2">The sequence shown here is derived from an EMBL/GenBank/DDBJ whole genome shotgun (WGS) entry which is preliminary data.</text>
</comment>
<name>A0A8J7QZ01_9HYPH</name>
<evidence type="ECO:0000313" key="3">
    <source>
        <dbReference type="Proteomes" id="UP000666240"/>
    </source>
</evidence>
<dbReference type="InterPro" id="IPR009506">
    <property type="entry name" value="YjiS-like"/>
</dbReference>
<dbReference type="AlphaFoldDB" id="A0A8J7QZ01"/>